<dbReference type="HOGENOM" id="CLU_2386948_0_0_1"/>
<dbReference type="Proteomes" id="UP000054166">
    <property type="component" value="Unassembled WGS sequence"/>
</dbReference>
<reference evidence="1 2" key="1">
    <citation type="submission" date="2014-04" db="EMBL/GenBank/DDBJ databases">
        <authorList>
            <consortium name="DOE Joint Genome Institute"/>
            <person name="Kuo A."/>
            <person name="Tarkka M."/>
            <person name="Buscot F."/>
            <person name="Kohler A."/>
            <person name="Nagy L.G."/>
            <person name="Floudas D."/>
            <person name="Copeland A."/>
            <person name="Barry K.W."/>
            <person name="Cichocki N."/>
            <person name="Veneault-Fourrey C."/>
            <person name="LaButti K."/>
            <person name="Lindquist E.A."/>
            <person name="Lipzen A."/>
            <person name="Lundell T."/>
            <person name="Morin E."/>
            <person name="Murat C."/>
            <person name="Sun H."/>
            <person name="Tunlid A."/>
            <person name="Henrissat B."/>
            <person name="Grigoriev I.V."/>
            <person name="Hibbett D.S."/>
            <person name="Martin F."/>
            <person name="Nordberg H.P."/>
            <person name="Cantor M.N."/>
            <person name="Hua S.X."/>
        </authorList>
    </citation>
    <scope>NUCLEOTIDE SEQUENCE [LARGE SCALE GENOMIC DNA]</scope>
    <source>
        <strain evidence="1 2">F 1598</strain>
    </source>
</reference>
<keyword evidence="2" id="KW-1185">Reference proteome</keyword>
<evidence type="ECO:0000313" key="1">
    <source>
        <dbReference type="EMBL" id="KIM88500.1"/>
    </source>
</evidence>
<accession>A0A0C3FVJ8</accession>
<dbReference type="OrthoDB" id="2340858at2759"/>
<gene>
    <name evidence="1" type="ORF">PILCRDRAFT_3469</name>
</gene>
<dbReference type="AlphaFoldDB" id="A0A0C3FVJ8"/>
<dbReference type="EMBL" id="KN832977">
    <property type="protein sequence ID" value="KIM88500.1"/>
    <property type="molecule type" value="Genomic_DNA"/>
</dbReference>
<proteinExistence type="predicted"/>
<evidence type="ECO:0000313" key="2">
    <source>
        <dbReference type="Proteomes" id="UP000054166"/>
    </source>
</evidence>
<dbReference type="InParanoid" id="A0A0C3FVJ8"/>
<reference evidence="2" key="2">
    <citation type="submission" date="2015-01" db="EMBL/GenBank/DDBJ databases">
        <title>Evolutionary Origins and Diversification of the Mycorrhizal Mutualists.</title>
        <authorList>
            <consortium name="DOE Joint Genome Institute"/>
            <consortium name="Mycorrhizal Genomics Consortium"/>
            <person name="Kohler A."/>
            <person name="Kuo A."/>
            <person name="Nagy L.G."/>
            <person name="Floudas D."/>
            <person name="Copeland A."/>
            <person name="Barry K.W."/>
            <person name="Cichocki N."/>
            <person name="Veneault-Fourrey C."/>
            <person name="LaButti K."/>
            <person name="Lindquist E.A."/>
            <person name="Lipzen A."/>
            <person name="Lundell T."/>
            <person name="Morin E."/>
            <person name="Murat C."/>
            <person name="Riley R."/>
            <person name="Ohm R."/>
            <person name="Sun H."/>
            <person name="Tunlid A."/>
            <person name="Henrissat B."/>
            <person name="Grigoriev I.V."/>
            <person name="Hibbett D.S."/>
            <person name="Martin F."/>
        </authorList>
    </citation>
    <scope>NUCLEOTIDE SEQUENCE [LARGE SCALE GENOMIC DNA]</scope>
    <source>
        <strain evidence="2">F 1598</strain>
    </source>
</reference>
<protein>
    <submittedName>
        <fullName evidence="1">Uncharacterized protein</fullName>
    </submittedName>
</protein>
<name>A0A0C3FVJ8_PILCF</name>
<organism evidence="1 2">
    <name type="scientific">Piloderma croceum (strain F 1598)</name>
    <dbReference type="NCBI Taxonomy" id="765440"/>
    <lineage>
        <taxon>Eukaryota</taxon>
        <taxon>Fungi</taxon>
        <taxon>Dikarya</taxon>
        <taxon>Basidiomycota</taxon>
        <taxon>Agaricomycotina</taxon>
        <taxon>Agaricomycetes</taxon>
        <taxon>Agaricomycetidae</taxon>
        <taxon>Atheliales</taxon>
        <taxon>Atheliaceae</taxon>
        <taxon>Piloderma</taxon>
    </lineage>
</organism>
<sequence>MDKGMDQDTNSITKDSNITENANVTEIVNVDEDEDIIEGSYILNTGIQAIKKIWICTDYIHIYDCLEEQYNNTAKVNFEPGAVITGQPGIGKSF</sequence>